<protein>
    <submittedName>
        <fullName evidence="1">Uncharacterized protein</fullName>
    </submittedName>
</protein>
<organism evidence="1 2">
    <name type="scientific">Candidatus Falkowbacteria bacterium RIFCSPHIGHO2_02_FULL_42_9</name>
    <dbReference type="NCBI Taxonomy" id="1797986"/>
    <lineage>
        <taxon>Bacteria</taxon>
        <taxon>Candidatus Falkowiibacteriota</taxon>
    </lineage>
</organism>
<proteinExistence type="predicted"/>
<evidence type="ECO:0000313" key="2">
    <source>
        <dbReference type="Proteomes" id="UP000176877"/>
    </source>
</evidence>
<dbReference type="Proteomes" id="UP000176877">
    <property type="component" value="Unassembled WGS sequence"/>
</dbReference>
<accession>A0A1F5S9X3</accession>
<evidence type="ECO:0000313" key="1">
    <source>
        <dbReference type="EMBL" id="OGF23504.1"/>
    </source>
</evidence>
<reference evidence="1 2" key="1">
    <citation type="journal article" date="2016" name="Nat. Commun.">
        <title>Thousands of microbial genomes shed light on interconnected biogeochemical processes in an aquifer system.</title>
        <authorList>
            <person name="Anantharaman K."/>
            <person name="Brown C.T."/>
            <person name="Hug L.A."/>
            <person name="Sharon I."/>
            <person name="Castelle C.J."/>
            <person name="Probst A.J."/>
            <person name="Thomas B.C."/>
            <person name="Singh A."/>
            <person name="Wilkins M.J."/>
            <person name="Karaoz U."/>
            <person name="Brodie E.L."/>
            <person name="Williams K.H."/>
            <person name="Hubbard S.S."/>
            <person name="Banfield J.F."/>
        </authorList>
    </citation>
    <scope>NUCLEOTIDE SEQUENCE [LARGE SCALE GENOMIC DNA]</scope>
</reference>
<dbReference type="AlphaFoldDB" id="A0A1F5S9X3"/>
<name>A0A1F5S9X3_9BACT</name>
<comment type="caution">
    <text evidence="1">The sequence shown here is derived from an EMBL/GenBank/DDBJ whole genome shotgun (WGS) entry which is preliminary data.</text>
</comment>
<gene>
    <name evidence="1" type="ORF">A3D45_01530</name>
</gene>
<sequence>MLGSARLAPITWDMVKTAADSINRANEIFAIFLLPFKKVKRARPSKIIEETMEVRLCIIKCTFII</sequence>
<dbReference type="EMBL" id="MFFT01000007">
    <property type="protein sequence ID" value="OGF23504.1"/>
    <property type="molecule type" value="Genomic_DNA"/>
</dbReference>